<protein>
    <recommendedName>
        <fullName evidence="3">Secreted protein</fullName>
    </recommendedName>
</protein>
<reference evidence="1" key="1">
    <citation type="submission" date="2019-10" db="EMBL/GenBank/DDBJ databases">
        <title>Draft genome sequece of Microseira wollei NIES-4236.</title>
        <authorList>
            <person name="Yamaguchi H."/>
            <person name="Suzuki S."/>
            <person name="Kawachi M."/>
        </authorList>
    </citation>
    <scope>NUCLEOTIDE SEQUENCE</scope>
    <source>
        <strain evidence="1">NIES-4236</strain>
    </source>
</reference>
<evidence type="ECO:0000313" key="1">
    <source>
        <dbReference type="EMBL" id="GET44479.1"/>
    </source>
</evidence>
<accession>A0AAV3XPJ7</accession>
<dbReference type="EMBL" id="BLAY01000370">
    <property type="protein sequence ID" value="GET44479.1"/>
    <property type="molecule type" value="Genomic_DNA"/>
</dbReference>
<dbReference type="Proteomes" id="UP001050975">
    <property type="component" value="Unassembled WGS sequence"/>
</dbReference>
<comment type="caution">
    <text evidence="1">The sequence shown here is derived from an EMBL/GenBank/DDBJ whole genome shotgun (WGS) entry which is preliminary data.</text>
</comment>
<proteinExistence type="predicted"/>
<organism evidence="1 2">
    <name type="scientific">Microseira wollei NIES-4236</name>
    <dbReference type="NCBI Taxonomy" id="2530354"/>
    <lineage>
        <taxon>Bacteria</taxon>
        <taxon>Bacillati</taxon>
        <taxon>Cyanobacteriota</taxon>
        <taxon>Cyanophyceae</taxon>
        <taxon>Oscillatoriophycideae</taxon>
        <taxon>Aerosakkonematales</taxon>
        <taxon>Aerosakkonemataceae</taxon>
        <taxon>Microseira</taxon>
    </lineage>
</organism>
<evidence type="ECO:0000313" key="2">
    <source>
        <dbReference type="Proteomes" id="UP001050975"/>
    </source>
</evidence>
<sequence length="105" mass="10941">MVKVLVKLAPTLTGAKVMLPVLSVISVAPSNTLISALLDEDEPSLSIIVRMAVFCPPIVALPVASDKVRLRVSLSSATVSSKMGMLTVLGAVSPSPQLMVMKLLS</sequence>
<dbReference type="AlphaFoldDB" id="A0AAV3XPJ7"/>
<evidence type="ECO:0008006" key="3">
    <source>
        <dbReference type="Google" id="ProtNLM"/>
    </source>
</evidence>
<gene>
    <name evidence="1" type="ORF">MiSe_93080</name>
</gene>
<name>A0AAV3XPJ7_9CYAN</name>
<keyword evidence="2" id="KW-1185">Reference proteome</keyword>